<comment type="caution">
    <text evidence="1">The sequence shown here is derived from an EMBL/GenBank/DDBJ whole genome shotgun (WGS) entry which is preliminary data.</text>
</comment>
<evidence type="ECO:0000313" key="2">
    <source>
        <dbReference type="Proteomes" id="UP000824120"/>
    </source>
</evidence>
<dbReference type="AlphaFoldDB" id="A0A9J5ZW85"/>
<dbReference type="EMBL" id="JACXVP010000003">
    <property type="protein sequence ID" value="KAG5616529.1"/>
    <property type="molecule type" value="Genomic_DNA"/>
</dbReference>
<dbReference type="Proteomes" id="UP000824120">
    <property type="component" value="Chromosome 3"/>
</dbReference>
<dbReference type="OrthoDB" id="10459374at2759"/>
<organism evidence="1 2">
    <name type="scientific">Solanum commersonii</name>
    <name type="common">Commerson's wild potato</name>
    <name type="synonym">Commerson's nightshade</name>
    <dbReference type="NCBI Taxonomy" id="4109"/>
    <lineage>
        <taxon>Eukaryota</taxon>
        <taxon>Viridiplantae</taxon>
        <taxon>Streptophyta</taxon>
        <taxon>Embryophyta</taxon>
        <taxon>Tracheophyta</taxon>
        <taxon>Spermatophyta</taxon>
        <taxon>Magnoliopsida</taxon>
        <taxon>eudicotyledons</taxon>
        <taxon>Gunneridae</taxon>
        <taxon>Pentapetalae</taxon>
        <taxon>asterids</taxon>
        <taxon>lamiids</taxon>
        <taxon>Solanales</taxon>
        <taxon>Solanaceae</taxon>
        <taxon>Solanoideae</taxon>
        <taxon>Solaneae</taxon>
        <taxon>Solanum</taxon>
    </lineage>
</organism>
<protein>
    <submittedName>
        <fullName evidence="1">Uncharacterized protein</fullName>
    </submittedName>
</protein>
<evidence type="ECO:0000313" key="1">
    <source>
        <dbReference type="EMBL" id="KAG5616529.1"/>
    </source>
</evidence>
<reference evidence="1 2" key="1">
    <citation type="submission" date="2020-09" db="EMBL/GenBank/DDBJ databases">
        <title>De no assembly of potato wild relative species, Solanum commersonii.</title>
        <authorList>
            <person name="Cho K."/>
        </authorList>
    </citation>
    <scope>NUCLEOTIDE SEQUENCE [LARGE SCALE GENOMIC DNA]</scope>
    <source>
        <strain evidence="1">LZ3.2</strain>
        <tissue evidence="1">Leaf</tissue>
    </source>
</reference>
<proteinExistence type="predicted"/>
<name>A0A9J5ZW85_SOLCO</name>
<accession>A0A9J5ZW85</accession>
<gene>
    <name evidence="1" type="ORF">H5410_016353</name>
</gene>
<keyword evidence="2" id="KW-1185">Reference proteome</keyword>
<sequence>MQPQSISSHFFIGSDQIFQQNIHREDPFGFNESSQPLFFPDEIDNNDNKIIISPSLRPARPDEVLRFLGAIEVES</sequence>